<dbReference type="GO" id="GO:0008168">
    <property type="term" value="F:methyltransferase activity"/>
    <property type="evidence" value="ECO:0007669"/>
    <property type="project" value="UniProtKB-KW"/>
</dbReference>
<keyword evidence="1" id="KW-0808">Transferase</keyword>
<dbReference type="GO" id="GO:0032259">
    <property type="term" value="P:methylation"/>
    <property type="evidence" value="ECO:0007669"/>
    <property type="project" value="UniProtKB-KW"/>
</dbReference>
<reference evidence="1 2" key="1">
    <citation type="submission" date="2015-09" db="EMBL/GenBank/DDBJ databases">
        <title>Genome announcement of multiple Pseudomonas syringae strains.</title>
        <authorList>
            <person name="Thakur S."/>
            <person name="Wang P.W."/>
            <person name="Gong Y."/>
            <person name="Weir B.S."/>
            <person name="Guttman D.S."/>
        </authorList>
    </citation>
    <scope>NUCLEOTIDE SEQUENCE [LARGE SCALE GENOMIC DNA]</scope>
    <source>
        <strain evidence="1 2">ICMP16929</strain>
    </source>
</reference>
<dbReference type="EMBL" id="LJRI01001125">
    <property type="protein sequence ID" value="KPY73464.1"/>
    <property type="molecule type" value="Genomic_DNA"/>
</dbReference>
<protein>
    <submittedName>
        <fullName evidence="1">Thiopurine S-methyltransferase</fullName>
    </submittedName>
</protein>
<keyword evidence="1" id="KW-0489">Methyltransferase</keyword>
<comment type="caution">
    <text evidence="1">The sequence shown here is derived from an EMBL/GenBank/DDBJ whole genome shotgun (WGS) entry which is preliminary data.</text>
</comment>
<accession>A0A0N8SZ57</accession>
<dbReference type="Proteomes" id="UP000050384">
    <property type="component" value="Unassembled WGS sequence"/>
</dbReference>
<proteinExistence type="predicted"/>
<name>A0A0N8SZ57_PSESX</name>
<dbReference type="AlphaFoldDB" id="A0A0N8SZ57"/>
<dbReference type="AntiFam" id="ANF00178">
    <property type="entry name" value="Shadow ORF (opposite dhbF)"/>
</dbReference>
<sequence length="506" mass="56427">MGINQMQQRRLRQLHARRIEKLWQGRLLNAQRGLTPDHLNRRLQAFPAQRGAQNVVAFDHPLQGLAKSVQTRRVGERELRLQQVGIAVPGCQVVIKNTGLQGAQRIDILHIGSPARYLRDDAVNGRLIQLYQRQQFGGDVLAVRIDQVGRHLDFAVATNCLSQRGQRWLNEKNTNVRPHVQTAHARNQGHGEQRMTAQFKEIILPTDLLHLQQLRPEAGEGDFDRAVRRFISPAGEAVTIRCWQAFAVQFAVRRYRQAGKPDKGRRHHVIRQQPRQPGTQLLDIQPGLAFSAGVIAHQTLVSGHILARHDHSVENLWMIIQARRDLTQLDTETANLDLLVVTAQVFQAAVGHPARQVTGPVNARICGVAERVIEEPFGGQCFTVQVAACHSGTTDIQLADHTERHRLAAGVEDIQLQIGNALADRAGADTLGVVGLHRVIGHVHCGFGDAVHVDQLGGGVHVAGVPRLEHRCFQRFTAENHLAQRMRLRILALGSNQLAKRTRRLV</sequence>
<evidence type="ECO:0000313" key="1">
    <source>
        <dbReference type="EMBL" id="KPY73464.1"/>
    </source>
</evidence>
<organism evidence="1 2">
    <name type="scientific">Pseudomonas syringae pv. spinaceae</name>
    <dbReference type="NCBI Taxonomy" id="264459"/>
    <lineage>
        <taxon>Bacteria</taxon>
        <taxon>Pseudomonadati</taxon>
        <taxon>Pseudomonadota</taxon>
        <taxon>Gammaproteobacteria</taxon>
        <taxon>Pseudomonadales</taxon>
        <taxon>Pseudomonadaceae</taxon>
        <taxon>Pseudomonas</taxon>
        <taxon>Pseudomonas syringae</taxon>
    </lineage>
</organism>
<gene>
    <name evidence="1" type="ORF">ALO94_200215</name>
</gene>
<evidence type="ECO:0000313" key="2">
    <source>
        <dbReference type="Proteomes" id="UP000050384"/>
    </source>
</evidence>